<dbReference type="EC" id="6.3.4.21" evidence="3 9"/>
<dbReference type="CDD" id="cd01570">
    <property type="entry name" value="NAPRTase_A"/>
    <property type="match status" value="1"/>
</dbReference>
<keyword evidence="6 9" id="KW-0662">Pyridine nucleotide biosynthesis</keyword>
<dbReference type="InterPro" id="IPR040727">
    <property type="entry name" value="NAPRTase_N"/>
</dbReference>
<dbReference type="Pfam" id="PF04095">
    <property type="entry name" value="NAPRTase"/>
    <property type="match status" value="1"/>
</dbReference>
<comment type="similarity">
    <text evidence="2 9">Belongs to the NAPRTase family.</text>
</comment>
<evidence type="ECO:0000256" key="2">
    <source>
        <dbReference type="ARBA" id="ARBA00010897"/>
    </source>
</evidence>
<dbReference type="Gene3D" id="3.20.20.70">
    <property type="entry name" value="Aldolase class I"/>
    <property type="match status" value="1"/>
</dbReference>
<evidence type="ECO:0000256" key="1">
    <source>
        <dbReference type="ARBA" id="ARBA00004952"/>
    </source>
</evidence>
<evidence type="ECO:0000256" key="4">
    <source>
        <dbReference type="ARBA" id="ARBA00022553"/>
    </source>
</evidence>
<evidence type="ECO:0000256" key="7">
    <source>
        <dbReference type="ARBA" id="ARBA00022679"/>
    </source>
</evidence>
<keyword evidence="4" id="KW-0597">Phosphoprotein</keyword>
<dbReference type="Proteomes" id="UP000201169">
    <property type="component" value="Chromosome"/>
</dbReference>
<feature type="domain" description="Nicotinate phosphoribosyltransferase N-terminal" evidence="11">
    <location>
        <begin position="8"/>
        <end position="127"/>
    </location>
</feature>
<dbReference type="GO" id="GO:0047280">
    <property type="term" value="F:nicotinamide phosphoribosyltransferase activity"/>
    <property type="evidence" value="ECO:0007669"/>
    <property type="project" value="UniProtKB-ARBA"/>
</dbReference>
<evidence type="ECO:0000256" key="6">
    <source>
        <dbReference type="ARBA" id="ARBA00022642"/>
    </source>
</evidence>
<evidence type="ECO:0000256" key="3">
    <source>
        <dbReference type="ARBA" id="ARBA00013236"/>
    </source>
</evidence>
<comment type="PTM">
    <text evidence="9">Transiently phosphorylated on a His residue during the reaction cycle. Phosphorylation strongly increases the affinity for substrates and increases the rate of nicotinate D-ribonucleotide production. Dephosphorylation regenerates the low-affinity form of the enzyme, leading to product release.</text>
</comment>
<evidence type="ECO:0000313" key="14">
    <source>
        <dbReference type="Proteomes" id="UP000201169"/>
    </source>
</evidence>
<dbReference type="FunFam" id="3.20.20.70:FF:000076">
    <property type="entry name" value="Nicotinate phosphoribosyltransferase"/>
    <property type="match status" value="1"/>
</dbReference>
<dbReference type="PIRSF" id="PIRSF000484">
    <property type="entry name" value="NAPRT"/>
    <property type="match status" value="1"/>
</dbReference>
<dbReference type="SUPFAM" id="SSF54675">
    <property type="entry name" value="Nicotinate/Quinolinate PRTase N-terminal domain-like"/>
    <property type="match status" value="1"/>
</dbReference>
<dbReference type="OrthoDB" id="9771406at2"/>
<organism evidence="13 14">
    <name type="scientific">Campylobacter avium LMG 24591</name>
    <dbReference type="NCBI Taxonomy" id="522484"/>
    <lineage>
        <taxon>Bacteria</taxon>
        <taxon>Pseudomonadati</taxon>
        <taxon>Campylobacterota</taxon>
        <taxon>Epsilonproteobacteria</taxon>
        <taxon>Campylobacterales</taxon>
        <taxon>Campylobacteraceae</taxon>
        <taxon>Campylobacter</taxon>
    </lineage>
</organism>
<evidence type="ECO:0000256" key="9">
    <source>
        <dbReference type="RuleBase" id="RU365100"/>
    </source>
</evidence>
<keyword evidence="14" id="KW-1185">Reference proteome</keyword>
<dbReference type="GO" id="GO:0034355">
    <property type="term" value="P:NAD+ biosynthetic process via the salvage pathway"/>
    <property type="evidence" value="ECO:0007669"/>
    <property type="project" value="TreeGrafter"/>
</dbReference>
<feature type="domain" description="Nicotinate phosphoribosyltransferase C-terminal" evidence="12">
    <location>
        <begin position="359"/>
        <end position="451"/>
    </location>
</feature>
<dbReference type="RefSeq" id="WP_094325874.1">
    <property type="nucleotide sequence ID" value="NZ_CP022347.1"/>
</dbReference>
<evidence type="ECO:0000259" key="10">
    <source>
        <dbReference type="Pfam" id="PF04095"/>
    </source>
</evidence>
<dbReference type="Pfam" id="PF17767">
    <property type="entry name" value="NAPRTase_N"/>
    <property type="match status" value="1"/>
</dbReference>
<dbReference type="InterPro" id="IPR013785">
    <property type="entry name" value="Aldolase_TIM"/>
</dbReference>
<dbReference type="SUPFAM" id="SSF51690">
    <property type="entry name" value="Nicotinate/Quinolinate PRTase C-terminal domain-like"/>
    <property type="match status" value="1"/>
</dbReference>
<comment type="pathway">
    <text evidence="1 9">Cofactor biosynthesis; NAD(+) biosynthesis; nicotinate D-ribonucleotide from nicotinate: step 1/1.</text>
</comment>
<dbReference type="UniPathway" id="UPA00253">
    <property type="reaction ID" value="UER00457"/>
</dbReference>
<dbReference type="InterPro" id="IPR041525">
    <property type="entry name" value="N/Namide_PRibTrfase"/>
</dbReference>
<evidence type="ECO:0000259" key="12">
    <source>
        <dbReference type="Pfam" id="PF17956"/>
    </source>
</evidence>
<evidence type="ECO:0000256" key="5">
    <source>
        <dbReference type="ARBA" id="ARBA00022598"/>
    </source>
</evidence>
<protein>
    <recommendedName>
        <fullName evidence="3 9">Nicotinate phosphoribosyltransferase</fullName>
        <ecNumber evidence="3 9">6.3.4.21</ecNumber>
    </recommendedName>
</protein>
<dbReference type="InterPro" id="IPR041619">
    <property type="entry name" value="NAPRTase_C"/>
</dbReference>
<feature type="domain" description="Nicotinate/nicotinamide phosphoribosyltransferase" evidence="10">
    <location>
        <begin position="154"/>
        <end position="332"/>
    </location>
</feature>
<keyword evidence="7 9" id="KW-0808">Transferase</keyword>
<dbReference type="EMBL" id="CP022347">
    <property type="protein sequence ID" value="ASQ31063.1"/>
    <property type="molecule type" value="Genomic_DNA"/>
</dbReference>
<comment type="function">
    <text evidence="9">Catalyzes the first step in the biosynthesis of NAD from nicotinic acid, the ATP-dependent synthesis of beta-nicotinate D-ribonucleotide from nicotinate and 5-phospho-D-ribose 1-phosphate.</text>
</comment>
<reference evidence="13 14" key="1">
    <citation type="submission" date="2017-07" db="EMBL/GenBank/DDBJ databases">
        <title>Analysis of two Campylobacter avium genomes and identification of a novel hippuricase gene.</title>
        <authorList>
            <person name="Miller W.G."/>
            <person name="Chapman M.H."/>
            <person name="Yee E."/>
            <person name="Revez J."/>
            <person name="Bono J.L."/>
            <person name="Rossi M."/>
        </authorList>
    </citation>
    <scope>NUCLEOTIDE SEQUENCE [LARGE SCALE GENOMIC DNA]</scope>
    <source>
        <strain evidence="13 14">LMG 24591</strain>
    </source>
</reference>
<evidence type="ECO:0000256" key="8">
    <source>
        <dbReference type="ARBA" id="ARBA00048668"/>
    </source>
</evidence>
<dbReference type="NCBIfam" id="NF009131">
    <property type="entry name" value="PRK12484.1"/>
    <property type="match status" value="1"/>
</dbReference>
<dbReference type="GO" id="GO:0005829">
    <property type="term" value="C:cytosol"/>
    <property type="evidence" value="ECO:0007669"/>
    <property type="project" value="TreeGrafter"/>
</dbReference>
<dbReference type="PANTHER" id="PTHR11098">
    <property type="entry name" value="NICOTINATE PHOSPHORIBOSYLTRANSFERASE"/>
    <property type="match status" value="1"/>
</dbReference>
<evidence type="ECO:0000313" key="13">
    <source>
        <dbReference type="EMBL" id="ASQ31063.1"/>
    </source>
</evidence>
<proteinExistence type="inferred from homology"/>
<dbReference type="NCBIfam" id="NF006695">
    <property type="entry name" value="PRK09243.1-2"/>
    <property type="match status" value="1"/>
</dbReference>
<dbReference type="InterPro" id="IPR036068">
    <property type="entry name" value="Nicotinate_pribotase-like_C"/>
</dbReference>
<keyword evidence="5 9" id="KW-0436">Ligase</keyword>
<sequence length="461" mass="51990">MIFKNLSLLCDFYEFTMSNGYLENGLDEQISYFDVFFRKVPDDGGFVVASGLNSIINYIQNLKFSKSDISYLRKTKLFDENFLTYLANFKFQGDIYSVREGEIVFANEPLLTVRAKVSQAQLLETFISLSLNHQSLIATKANRIARAAQGRAVLEFGARRAQGIDAALSGARAAFIGGASASSCTLACKLYKIPISGTMAHSWVQMFESEEEAFRKYCELYPQKAILLIDTYNVLQSGLVNAIKIFKEKRDSLKEFGVRIDSGNLCELSKKVRKILDDEGLKDCKIIASGALDEYEIQKLIKNGAKIDAFGVGERLITAKSSPVLGCVYKLVASEGKNGIKPAIKISENTEKINNPHFKKLFRIYDKKTKQALYDKLYLADEPIEKSNDLLYENLHIQVFKDGELVYKCPNTQQSKEYMLRQSAKFDKEILALNKPKIYEVLLSEKLEKLKNSLLKTKGVL</sequence>
<dbReference type="InterPro" id="IPR007229">
    <property type="entry name" value="Nic_PRibTrfase-Fam"/>
</dbReference>
<dbReference type="PANTHER" id="PTHR11098:SF1">
    <property type="entry name" value="NICOTINATE PHOSPHORIBOSYLTRANSFERASE"/>
    <property type="match status" value="1"/>
</dbReference>
<keyword evidence="13" id="KW-0328">Glycosyltransferase</keyword>
<name>A0A222MYJ8_9BACT</name>
<dbReference type="InterPro" id="IPR006405">
    <property type="entry name" value="Nic_PRibTrfase_pncB"/>
</dbReference>
<dbReference type="KEGG" id="cavi:CAV_1453"/>
<comment type="catalytic activity">
    <reaction evidence="8 9">
        <text>5-phospho-alpha-D-ribose 1-diphosphate + nicotinate + ATP + H2O = nicotinate beta-D-ribonucleotide + ADP + phosphate + diphosphate</text>
        <dbReference type="Rhea" id="RHEA:36163"/>
        <dbReference type="ChEBI" id="CHEBI:15377"/>
        <dbReference type="ChEBI" id="CHEBI:30616"/>
        <dbReference type="ChEBI" id="CHEBI:32544"/>
        <dbReference type="ChEBI" id="CHEBI:33019"/>
        <dbReference type="ChEBI" id="CHEBI:43474"/>
        <dbReference type="ChEBI" id="CHEBI:57502"/>
        <dbReference type="ChEBI" id="CHEBI:58017"/>
        <dbReference type="ChEBI" id="CHEBI:456216"/>
        <dbReference type="EC" id="6.3.4.21"/>
    </reaction>
</comment>
<dbReference type="AlphaFoldDB" id="A0A222MYJ8"/>
<dbReference type="GO" id="GO:0004516">
    <property type="term" value="F:nicotinate phosphoribosyltransferase activity"/>
    <property type="evidence" value="ECO:0007669"/>
    <property type="project" value="UniProtKB-UniRule"/>
</dbReference>
<gene>
    <name evidence="13" type="primary">pncBI</name>
    <name evidence="13" type="ORF">CAV_1453</name>
</gene>
<dbReference type="Pfam" id="PF17956">
    <property type="entry name" value="NAPRTase_C"/>
    <property type="match status" value="1"/>
</dbReference>
<dbReference type="Gene3D" id="3.20.140.10">
    <property type="entry name" value="nicotinate phosphoribosyltransferase"/>
    <property type="match status" value="1"/>
</dbReference>
<evidence type="ECO:0000259" key="11">
    <source>
        <dbReference type="Pfam" id="PF17767"/>
    </source>
</evidence>
<accession>A0A222MYJ8</accession>
<dbReference type="NCBIfam" id="TIGR01513">
    <property type="entry name" value="NAPRTase_put"/>
    <property type="match status" value="1"/>
</dbReference>